<evidence type="ECO:0000256" key="1">
    <source>
        <dbReference type="ARBA" id="ARBA00022729"/>
    </source>
</evidence>
<evidence type="ECO:0000313" key="8">
    <source>
        <dbReference type="EMBL" id="MBB3112897.1"/>
    </source>
</evidence>
<dbReference type="SUPFAM" id="SSF63446">
    <property type="entry name" value="Type I dockerin domain"/>
    <property type="match status" value="1"/>
</dbReference>
<dbReference type="PANTHER" id="PTHR43301">
    <property type="entry name" value="ARABINAN ENDO-1,5-ALPHA-L-ARABINOSIDASE"/>
    <property type="match status" value="1"/>
</dbReference>
<feature type="domain" description="EF-hand" evidence="6">
    <location>
        <begin position="2125"/>
        <end position="2160"/>
    </location>
</feature>
<accession>A0A7W5B1V7</accession>
<dbReference type="InterPro" id="IPR008964">
    <property type="entry name" value="Invasin/intimin_cell_adhesion"/>
</dbReference>
<dbReference type="CDD" id="cd08983">
    <property type="entry name" value="GH43_Bt3655-like"/>
    <property type="match status" value="2"/>
</dbReference>
<dbReference type="SMART" id="SM00560">
    <property type="entry name" value="LamGL"/>
    <property type="match status" value="2"/>
</dbReference>
<evidence type="ECO:0000313" key="9">
    <source>
        <dbReference type="Proteomes" id="UP000570361"/>
    </source>
</evidence>
<sequence length="2161" mass="230963">MKGRKYVSLAMSLLVTVSSFSNVKPARAAAGEIAEAALTEAAVQSDASGMILHYNMRNAQTAAGTTTVTDLSGSERGWDGILRNPENGQIVQGGDVGFAEFSGGSSSSKSGYIEIPKDDSGVDVLGGLNAVTVSSLVNWDNDGDNRWIFGFGAVNSNIETGNKYFFVTPRHSTNSAKPVVTGISKAGWRNETLTKGTATLAANQWKLVTTVMNEADNTMKLYVDGVQVASGTAGGVKLSELIDPAAAFSGFIGKSIFGNDPFYKGRVSDFRVYNRALTDAEVTGLQTEASASIPKLNQLMVDDAAASLNVSDYLAAGDSTNEVTGNLALPTAAKHGVSLAWSSSNTQVLANNGTVTRPGVDAADVPVVLTANLSYQGLQIAKTFNVTVLKQFSDAQRAAADASKLSIPNASNIKGNITLATSGANGSTISWASSHPAIIKGTAEAAADANNLGRVSRPDADTAVTLTATVTKGTAEVKRTFELSVKQKPAAKTYDSYFFAYFTGEYEGGEEISFATAQDPLKWKALNNGQSIIQSKLGEQGLRDPYILRSAEGDKFYLLATDLKMGESTNFNQAQITGSHSIMIWESDDLVNWSEQRMVEVAPKAGGNTWAPEAFYDEKSGQYVVFWASSMKVADTYGKYASGSPSGQYNVMYYATTRDFYTFSEPKVYLDEAFPTIDTTMIENEGTLYRFTKSEVNYKLYYEKAASVFQDKDGIAANGYQFEPIASTKSGNQGLIGHAGNNEGPTVFKDLSEDKWYMFLDSWPYHVRVSTNLEDGTQFANNLLTESSYALPPGPRHGTVIPITSSEYDALQAEYAPAGPAPSEQPVVHYTFNPSDVTDGGTVKDVSGNGHDAQLVGASSIATDDKIGENGGALKLDGSTGYLNLPANLIQNLNLDKMTMATWVKMDANLANQRIFDFSSPTGRTANRNSMYLSTNGDTGNLEFAIVTPFTEKFGSETATLGSSYKYALRSTSFAAKQWHHVAVTMDNFDAVLYVDGVEAARSSVFNMEPRMLMETTLNALGKSSRDGHSLFKGSMDDFRIYNRALNAEEIAALQVAVENPTEEPTAASLILHYDMNQIDGAKVVDQKGDFDGTWVNPAKAQWIHRTDAGALSFTGGTTDSYVELPKGVLDGLTDVTVSSLVNWKGEREAEWIFALGQDSNKYLFATPKRNSGDRSARAGLGITSWSNEAGANATNGSLASSQWKLVTVVVSGENQTIKLYVDGVEVGSDSTRGYTLSQINNLTGRSGFIGKSFYSADPYFGGMIADFQVYDGALTPQEVAKLDEQADAKKSKLEGLQLGLAADQLLAASLLNGNASENDVRTGLKLPAQGSYNTTISWTSSQPAIISNTGQVTRPEAEAGNQEVTLTATLSDGTRTIDKSFVFTVTHKPTNADAVRLDAEALIVRNIHDVRGNLTLPIKGANGSAITWTSAEPSIVTSTGEVTRPANGAGDRTVALTAIISLGDSVLTKGFLANVQELPQQEDYEGYAFTYFTGEGKSNGEQIYFALSQGNDPLHWRELNGGAPAITSELGEQGLRDPFIIRSPEGDKFYLIATDLKIYGNGDWTRAQNAGSLSIMVWESTDLINWSEQRMVEVSPKEAGNTWAPEVFYDDTKGEYVVFWASKLYQDEAHTGSAYQQMMYATTRDFYTFSEPKVYMDYGYSVIDTTMIEQDGKIYRFTKDERGNSTSSPNGKFVFQEVGDSVLDDTFTLITEGIGKGVIGQGEGPTIFKSNTEDKWYMFIDEFGGRGYVPFETTDLASGQWTLSADYDLPASPRHGTVIPVTKTEYNNLTARVPAIETPSDDIPVSGISLESEAHGLEAGEQLQLTATVAPANATNKTVIWSSSNPSVVSVDSSGRVTGVAAGTAKISAASADGAFLAVATVTVEGSLPGAALTGTDKAQAGQTIELSYGISGFEGEVTAQDVTFAFDTDRFEFVSVESLDPDHFQIADYKADGSQIRVLGVHLGDTNPNKQVLKLTFKVKAGAASGIAAIAAQALTVADRNGAETTLAGASHNVQIGAVDKTALLALIAQAEQTHDAAVEGGGVGQYPAGSKATLAAAIDRAVHIADDAGATQAEVTQAAEQLSSALAAFKASVITKVPGDYNEDSKVSVGDLAMMAKSYGMKSEDEGWNSVKAFDLNNDGVIDLLDLVAMARMIFGWQ</sequence>
<dbReference type="Proteomes" id="UP000570361">
    <property type="component" value="Unassembled WGS sequence"/>
</dbReference>
<keyword evidence="9" id="KW-1185">Reference proteome</keyword>
<dbReference type="GO" id="GO:0004553">
    <property type="term" value="F:hydrolase activity, hydrolyzing O-glycosyl compounds"/>
    <property type="evidence" value="ECO:0007669"/>
    <property type="project" value="InterPro"/>
</dbReference>
<reference evidence="8 9" key="1">
    <citation type="submission" date="2020-08" db="EMBL/GenBank/DDBJ databases">
        <title>Genomic Encyclopedia of Type Strains, Phase III (KMG-III): the genomes of soil and plant-associated and newly described type strains.</title>
        <authorList>
            <person name="Whitman W."/>
        </authorList>
    </citation>
    <scope>NUCLEOTIDE SEQUENCE [LARGE SCALE GENOMIC DNA]</scope>
    <source>
        <strain evidence="8 9">CECT 5862</strain>
    </source>
</reference>
<dbReference type="PANTHER" id="PTHR43301:SF3">
    <property type="entry name" value="ARABINAN ENDO-1,5-ALPHA-L-ARABINOSIDASE A-RELATED"/>
    <property type="match status" value="1"/>
</dbReference>
<dbReference type="Gene3D" id="1.10.1330.10">
    <property type="entry name" value="Dockerin domain"/>
    <property type="match status" value="1"/>
</dbReference>
<feature type="chain" id="PRO_5038798553" evidence="5">
    <location>
        <begin position="22"/>
        <end position="2161"/>
    </location>
</feature>
<proteinExistence type="predicted"/>
<protein>
    <submittedName>
        <fullName evidence="8">Uncharacterized protein</fullName>
    </submittedName>
</protein>
<dbReference type="InterPro" id="IPR016134">
    <property type="entry name" value="Dockerin_dom"/>
</dbReference>
<evidence type="ECO:0000259" key="6">
    <source>
        <dbReference type="PROSITE" id="PS50222"/>
    </source>
</evidence>
<evidence type="ECO:0000259" key="7">
    <source>
        <dbReference type="PROSITE" id="PS51766"/>
    </source>
</evidence>
<name>A0A7W5B1V7_9BACL</name>
<keyword evidence="2" id="KW-0378">Hydrolase</keyword>
<feature type="signal peptide" evidence="5">
    <location>
        <begin position="1"/>
        <end position="21"/>
    </location>
</feature>
<keyword evidence="3" id="KW-1015">Disulfide bond</keyword>
<gene>
    <name evidence="8" type="ORF">FHS18_004999</name>
</gene>
<dbReference type="Pfam" id="PF00963">
    <property type="entry name" value="Cohesin"/>
    <property type="match status" value="1"/>
</dbReference>
<dbReference type="InterPro" id="IPR046780">
    <property type="entry name" value="aBig_2"/>
</dbReference>
<dbReference type="InterPro" id="IPR013320">
    <property type="entry name" value="ConA-like_dom_sf"/>
</dbReference>
<comment type="caution">
    <text evidence="8">The sequence shown here is derived from an EMBL/GenBank/DDBJ whole genome shotgun (WGS) entry which is preliminary data.</text>
</comment>
<dbReference type="GO" id="GO:0030246">
    <property type="term" value="F:carbohydrate binding"/>
    <property type="evidence" value="ECO:0007669"/>
    <property type="project" value="InterPro"/>
</dbReference>
<dbReference type="PROSITE" id="PS00448">
    <property type="entry name" value="CLOS_CELLULOSOME_RPT"/>
    <property type="match status" value="1"/>
</dbReference>
<dbReference type="SMART" id="SM00635">
    <property type="entry name" value="BID_2"/>
    <property type="match status" value="1"/>
</dbReference>
<dbReference type="RefSeq" id="WP_183603009.1">
    <property type="nucleotide sequence ID" value="NZ_JACHXK010000015.1"/>
</dbReference>
<dbReference type="InterPro" id="IPR006558">
    <property type="entry name" value="LamG-like"/>
</dbReference>
<dbReference type="PROSITE" id="PS51766">
    <property type="entry name" value="DOCKERIN"/>
    <property type="match status" value="1"/>
</dbReference>
<dbReference type="GO" id="GO:0005509">
    <property type="term" value="F:calcium ion binding"/>
    <property type="evidence" value="ECO:0007669"/>
    <property type="project" value="InterPro"/>
</dbReference>
<dbReference type="SUPFAM" id="SSF75005">
    <property type="entry name" value="Arabinanase/levansucrase/invertase"/>
    <property type="match status" value="2"/>
</dbReference>
<evidence type="ECO:0000256" key="2">
    <source>
        <dbReference type="ARBA" id="ARBA00022801"/>
    </source>
</evidence>
<feature type="domain" description="Dockerin" evidence="7">
    <location>
        <begin position="2097"/>
        <end position="2161"/>
    </location>
</feature>
<dbReference type="Gene3D" id="2.115.10.20">
    <property type="entry name" value="Glycosyl hydrolase domain, family 43"/>
    <property type="match status" value="2"/>
</dbReference>
<dbReference type="SUPFAM" id="SSF49384">
    <property type="entry name" value="Carbohydrate-binding domain"/>
    <property type="match status" value="1"/>
</dbReference>
<dbReference type="CDD" id="cd14254">
    <property type="entry name" value="Dockerin_II"/>
    <property type="match status" value="1"/>
</dbReference>
<dbReference type="SUPFAM" id="SSF49899">
    <property type="entry name" value="Concanavalin A-like lectins/glucanases"/>
    <property type="match status" value="3"/>
</dbReference>
<evidence type="ECO:0000256" key="5">
    <source>
        <dbReference type="SAM" id="SignalP"/>
    </source>
</evidence>
<dbReference type="PROSITE" id="PS00018">
    <property type="entry name" value="EF_HAND_1"/>
    <property type="match status" value="1"/>
</dbReference>
<dbReference type="InterPro" id="IPR002102">
    <property type="entry name" value="Cohesin_dom"/>
</dbReference>
<dbReference type="InterPro" id="IPR002048">
    <property type="entry name" value="EF_hand_dom"/>
</dbReference>
<dbReference type="GO" id="GO:0000272">
    <property type="term" value="P:polysaccharide catabolic process"/>
    <property type="evidence" value="ECO:0007669"/>
    <property type="project" value="InterPro"/>
</dbReference>
<dbReference type="PROSITE" id="PS50222">
    <property type="entry name" value="EF_HAND_2"/>
    <property type="match status" value="1"/>
</dbReference>
<dbReference type="SUPFAM" id="SSF49373">
    <property type="entry name" value="Invasin/intimin cell-adhesion fragments"/>
    <property type="match status" value="1"/>
</dbReference>
<dbReference type="InterPro" id="IPR036439">
    <property type="entry name" value="Dockerin_dom_sf"/>
</dbReference>
<organism evidence="8 9">
    <name type="scientific">Paenibacillus phyllosphaerae</name>
    <dbReference type="NCBI Taxonomy" id="274593"/>
    <lineage>
        <taxon>Bacteria</taxon>
        <taxon>Bacillati</taxon>
        <taxon>Bacillota</taxon>
        <taxon>Bacilli</taxon>
        <taxon>Bacillales</taxon>
        <taxon>Paenibacillaceae</taxon>
        <taxon>Paenibacillus</taxon>
    </lineage>
</organism>
<keyword evidence="4" id="KW-0326">Glycosidase</keyword>
<dbReference type="InterPro" id="IPR002105">
    <property type="entry name" value="Dockerin_1_rpt"/>
</dbReference>
<dbReference type="Pfam" id="PF13385">
    <property type="entry name" value="Laminin_G_3"/>
    <property type="match status" value="3"/>
</dbReference>
<dbReference type="InterPro" id="IPR018247">
    <property type="entry name" value="EF_Hand_1_Ca_BS"/>
</dbReference>
<dbReference type="InterPro" id="IPR008965">
    <property type="entry name" value="CBM2/CBM3_carb-bd_dom_sf"/>
</dbReference>
<dbReference type="InterPro" id="IPR003343">
    <property type="entry name" value="Big_2"/>
</dbReference>
<dbReference type="Pfam" id="PF20578">
    <property type="entry name" value="aBig_2"/>
    <property type="match status" value="4"/>
</dbReference>
<dbReference type="InterPro" id="IPR050727">
    <property type="entry name" value="GH43_arabinanases"/>
</dbReference>
<dbReference type="Gene3D" id="1.20.1270.90">
    <property type="entry name" value="AF1782-like"/>
    <property type="match status" value="1"/>
</dbReference>
<dbReference type="EMBL" id="JACHXK010000015">
    <property type="protein sequence ID" value="MBB3112897.1"/>
    <property type="molecule type" value="Genomic_DNA"/>
</dbReference>
<dbReference type="InterPro" id="IPR023296">
    <property type="entry name" value="Glyco_hydro_beta-prop_sf"/>
</dbReference>
<dbReference type="Pfam" id="PF00404">
    <property type="entry name" value="Dockerin_1"/>
    <property type="match status" value="1"/>
</dbReference>
<dbReference type="CDD" id="cd08547">
    <property type="entry name" value="Type_II_cohesin"/>
    <property type="match status" value="1"/>
</dbReference>
<dbReference type="Gene3D" id="2.60.40.680">
    <property type="match status" value="1"/>
</dbReference>
<evidence type="ECO:0000256" key="4">
    <source>
        <dbReference type="ARBA" id="ARBA00023295"/>
    </source>
</evidence>
<keyword evidence="1 5" id="KW-0732">Signal</keyword>
<evidence type="ECO:0000256" key="3">
    <source>
        <dbReference type="ARBA" id="ARBA00023157"/>
    </source>
</evidence>
<dbReference type="Gene3D" id="2.60.120.200">
    <property type="match status" value="3"/>
</dbReference>
<dbReference type="Gene3D" id="2.60.40.1080">
    <property type="match status" value="1"/>
</dbReference>
<dbReference type="Pfam" id="PF02368">
    <property type="entry name" value="Big_2"/>
    <property type="match status" value="1"/>
</dbReference>